<evidence type="ECO:0000313" key="3">
    <source>
        <dbReference type="Proteomes" id="UP001154282"/>
    </source>
</evidence>
<organism evidence="2 3">
    <name type="scientific">Linum tenue</name>
    <dbReference type="NCBI Taxonomy" id="586396"/>
    <lineage>
        <taxon>Eukaryota</taxon>
        <taxon>Viridiplantae</taxon>
        <taxon>Streptophyta</taxon>
        <taxon>Embryophyta</taxon>
        <taxon>Tracheophyta</taxon>
        <taxon>Spermatophyta</taxon>
        <taxon>Magnoliopsida</taxon>
        <taxon>eudicotyledons</taxon>
        <taxon>Gunneridae</taxon>
        <taxon>Pentapetalae</taxon>
        <taxon>rosids</taxon>
        <taxon>fabids</taxon>
        <taxon>Malpighiales</taxon>
        <taxon>Linaceae</taxon>
        <taxon>Linum</taxon>
    </lineage>
</organism>
<proteinExistence type="predicted"/>
<sequence>MMAKPKKAAKRAHEGEGSSQQPPYEQPPQILRGKTKPGVESWKKMRNTG</sequence>
<feature type="region of interest" description="Disordered" evidence="1">
    <location>
        <begin position="1"/>
        <end position="49"/>
    </location>
</feature>
<feature type="compositionally biased region" description="Low complexity" evidence="1">
    <location>
        <begin position="20"/>
        <end position="29"/>
    </location>
</feature>
<comment type="caution">
    <text evidence="2">The sequence shown here is derived from an EMBL/GenBank/DDBJ whole genome shotgun (WGS) entry which is preliminary data.</text>
</comment>
<evidence type="ECO:0000313" key="2">
    <source>
        <dbReference type="EMBL" id="CAI0431623.1"/>
    </source>
</evidence>
<dbReference type="EMBL" id="CAMGYJ010000006">
    <property type="protein sequence ID" value="CAI0431623.1"/>
    <property type="molecule type" value="Genomic_DNA"/>
</dbReference>
<dbReference type="Proteomes" id="UP001154282">
    <property type="component" value="Unassembled WGS sequence"/>
</dbReference>
<protein>
    <submittedName>
        <fullName evidence="2">Uncharacterized protein</fullName>
    </submittedName>
</protein>
<dbReference type="AlphaFoldDB" id="A0AAV0LF28"/>
<evidence type="ECO:0000256" key="1">
    <source>
        <dbReference type="SAM" id="MobiDB-lite"/>
    </source>
</evidence>
<reference evidence="2" key="1">
    <citation type="submission" date="2022-08" db="EMBL/GenBank/DDBJ databases">
        <authorList>
            <person name="Gutierrez-Valencia J."/>
        </authorList>
    </citation>
    <scope>NUCLEOTIDE SEQUENCE</scope>
</reference>
<gene>
    <name evidence="2" type="ORF">LITE_LOCUS23092</name>
</gene>
<accession>A0AAV0LF28</accession>
<keyword evidence="3" id="KW-1185">Reference proteome</keyword>
<name>A0AAV0LF28_9ROSI</name>
<feature type="compositionally biased region" description="Basic residues" evidence="1">
    <location>
        <begin position="1"/>
        <end position="10"/>
    </location>
</feature>